<dbReference type="GO" id="GO:0032993">
    <property type="term" value="C:protein-DNA complex"/>
    <property type="evidence" value="ECO:0007669"/>
    <property type="project" value="TreeGrafter"/>
</dbReference>
<dbReference type="GO" id="GO:0005829">
    <property type="term" value="C:cytosol"/>
    <property type="evidence" value="ECO:0007669"/>
    <property type="project" value="TreeGrafter"/>
</dbReference>
<dbReference type="GO" id="GO:0006355">
    <property type="term" value="P:regulation of DNA-templated transcription"/>
    <property type="evidence" value="ECO:0007669"/>
    <property type="project" value="TreeGrafter"/>
</dbReference>
<comment type="caution">
    <text evidence="8">The sequence shown here is derived from an EMBL/GenBank/DDBJ whole genome shotgun (WGS) entry which is preliminary data.</text>
</comment>
<evidence type="ECO:0000256" key="2">
    <source>
        <dbReference type="ARBA" id="ARBA00023012"/>
    </source>
</evidence>
<evidence type="ECO:0000256" key="4">
    <source>
        <dbReference type="ARBA" id="ARBA00023125"/>
    </source>
</evidence>
<dbReference type="SMART" id="SM00448">
    <property type="entry name" value="REC"/>
    <property type="match status" value="1"/>
</dbReference>
<reference evidence="8 9" key="1">
    <citation type="submission" date="2020-08" db="EMBL/GenBank/DDBJ databases">
        <title>Genomic Encyclopedia of Type Strains, Phase IV (KMG-IV): sequencing the most valuable type-strain genomes for metagenomic binning, comparative biology and taxonomic classification.</title>
        <authorList>
            <person name="Goeker M."/>
        </authorList>
    </citation>
    <scope>NUCLEOTIDE SEQUENCE [LARGE SCALE GENOMIC DNA]</scope>
    <source>
        <strain evidence="8 9">DSM 23958</strain>
    </source>
</reference>
<keyword evidence="1 6" id="KW-0597">Phosphoprotein</keyword>
<dbReference type="InterPro" id="IPR001789">
    <property type="entry name" value="Sig_transdc_resp-reg_receiver"/>
</dbReference>
<evidence type="ECO:0000256" key="5">
    <source>
        <dbReference type="ARBA" id="ARBA00023163"/>
    </source>
</evidence>
<dbReference type="InterPro" id="IPR039420">
    <property type="entry name" value="WalR-like"/>
</dbReference>
<protein>
    <submittedName>
        <fullName evidence="8">DNA-binding response OmpR family regulator</fullName>
    </submittedName>
</protein>
<evidence type="ECO:0000256" key="3">
    <source>
        <dbReference type="ARBA" id="ARBA00023015"/>
    </source>
</evidence>
<dbReference type="PANTHER" id="PTHR48111">
    <property type="entry name" value="REGULATOR OF RPOS"/>
    <property type="match status" value="1"/>
</dbReference>
<keyword evidence="4 8" id="KW-0238">DNA-binding</keyword>
<proteinExistence type="predicted"/>
<evidence type="ECO:0000313" key="9">
    <source>
        <dbReference type="Proteomes" id="UP000554837"/>
    </source>
</evidence>
<sequence length="121" mass="13529">MKTVLIVEDQSEIRELIRVTLEFEDYQIAEAANGEEGLREALRLKPDLVLLDVMMPGNLDGLQVCKRLRAEPGMSRTRIVMLTAKGQAADRQAGIQAGADAYLLKPFSPLELMKVCQKVMR</sequence>
<feature type="modified residue" description="4-aspartylphosphate" evidence="6">
    <location>
        <position position="52"/>
    </location>
</feature>
<gene>
    <name evidence="8" type="ORF">HNQ51_003001</name>
</gene>
<evidence type="ECO:0000259" key="7">
    <source>
        <dbReference type="PROSITE" id="PS50110"/>
    </source>
</evidence>
<keyword evidence="9" id="KW-1185">Reference proteome</keyword>
<keyword evidence="5" id="KW-0804">Transcription</keyword>
<dbReference type="GO" id="GO:0000976">
    <property type="term" value="F:transcription cis-regulatory region binding"/>
    <property type="evidence" value="ECO:0007669"/>
    <property type="project" value="TreeGrafter"/>
</dbReference>
<dbReference type="EMBL" id="JACHHO010000005">
    <property type="protein sequence ID" value="MBB5205674.1"/>
    <property type="molecule type" value="Genomic_DNA"/>
</dbReference>
<evidence type="ECO:0000256" key="1">
    <source>
        <dbReference type="ARBA" id="ARBA00022553"/>
    </source>
</evidence>
<dbReference type="Pfam" id="PF00072">
    <property type="entry name" value="Response_reg"/>
    <property type="match status" value="1"/>
</dbReference>
<feature type="domain" description="Response regulatory" evidence="7">
    <location>
        <begin position="3"/>
        <end position="120"/>
    </location>
</feature>
<dbReference type="PANTHER" id="PTHR48111:SF1">
    <property type="entry name" value="TWO-COMPONENT RESPONSE REGULATOR ORR33"/>
    <property type="match status" value="1"/>
</dbReference>
<dbReference type="CDD" id="cd17574">
    <property type="entry name" value="REC_OmpR"/>
    <property type="match status" value="1"/>
</dbReference>
<dbReference type="PROSITE" id="PS50110">
    <property type="entry name" value="RESPONSE_REGULATORY"/>
    <property type="match status" value="1"/>
</dbReference>
<dbReference type="Gene3D" id="3.40.50.2300">
    <property type="match status" value="1"/>
</dbReference>
<keyword evidence="3" id="KW-0805">Transcription regulation</keyword>
<dbReference type="SUPFAM" id="SSF52172">
    <property type="entry name" value="CheY-like"/>
    <property type="match status" value="1"/>
</dbReference>
<dbReference type="Proteomes" id="UP000554837">
    <property type="component" value="Unassembled WGS sequence"/>
</dbReference>
<name>A0A840SA66_9BURK</name>
<dbReference type="AlphaFoldDB" id="A0A840SA66"/>
<evidence type="ECO:0000256" key="6">
    <source>
        <dbReference type="PROSITE-ProRule" id="PRU00169"/>
    </source>
</evidence>
<organism evidence="8 9">
    <name type="scientific">Inhella inkyongensis</name>
    <dbReference type="NCBI Taxonomy" id="392593"/>
    <lineage>
        <taxon>Bacteria</taxon>
        <taxon>Pseudomonadati</taxon>
        <taxon>Pseudomonadota</taxon>
        <taxon>Betaproteobacteria</taxon>
        <taxon>Burkholderiales</taxon>
        <taxon>Sphaerotilaceae</taxon>
        <taxon>Inhella</taxon>
    </lineage>
</organism>
<accession>A0A840SA66</accession>
<dbReference type="InterPro" id="IPR011006">
    <property type="entry name" value="CheY-like_superfamily"/>
</dbReference>
<dbReference type="OrthoDB" id="9800897at2"/>
<evidence type="ECO:0000313" key="8">
    <source>
        <dbReference type="EMBL" id="MBB5205674.1"/>
    </source>
</evidence>
<keyword evidence="2" id="KW-0902">Two-component regulatory system</keyword>
<dbReference type="FunFam" id="3.40.50.2300:FF:000001">
    <property type="entry name" value="DNA-binding response regulator PhoB"/>
    <property type="match status" value="1"/>
</dbReference>
<dbReference type="RefSeq" id="WP_138855192.1">
    <property type="nucleotide sequence ID" value="NZ_CP040709.1"/>
</dbReference>
<dbReference type="GO" id="GO:0000156">
    <property type="term" value="F:phosphorelay response regulator activity"/>
    <property type="evidence" value="ECO:0007669"/>
    <property type="project" value="TreeGrafter"/>
</dbReference>